<name>A0ABV5WQF5_9LACO</name>
<dbReference type="InterPro" id="IPR029057">
    <property type="entry name" value="PRTase-like"/>
</dbReference>
<dbReference type="Gene3D" id="3.40.50.2020">
    <property type="match status" value="1"/>
</dbReference>
<accession>A0ABV5WQF5</accession>
<dbReference type="Pfam" id="PF00156">
    <property type="entry name" value="Pribosyltran"/>
    <property type="match status" value="1"/>
</dbReference>
<dbReference type="EMBL" id="JBHLZY010000001">
    <property type="protein sequence ID" value="MFB9768337.1"/>
    <property type="molecule type" value="Genomic_DNA"/>
</dbReference>
<keyword evidence="3" id="KW-1185">Reference proteome</keyword>
<dbReference type="SUPFAM" id="SSF53271">
    <property type="entry name" value="PRTase-like"/>
    <property type="match status" value="1"/>
</dbReference>
<protein>
    <submittedName>
        <fullName evidence="2">ComF family protein</fullName>
    </submittedName>
</protein>
<organism evidence="2 3">
    <name type="scientific">Lactiplantibacillus modestisalitolerans</name>
    <dbReference type="NCBI Taxonomy" id="1457219"/>
    <lineage>
        <taxon>Bacteria</taxon>
        <taxon>Bacillati</taxon>
        <taxon>Bacillota</taxon>
        <taxon>Bacilli</taxon>
        <taxon>Lactobacillales</taxon>
        <taxon>Lactobacillaceae</taxon>
        <taxon>Lactiplantibacillus</taxon>
    </lineage>
</organism>
<dbReference type="Proteomes" id="UP001589691">
    <property type="component" value="Unassembled WGS sequence"/>
</dbReference>
<dbReference type="InterPro" id="IPR000836">
    <property type="entry name" value="PRTase_dom"/>
</dbReference>
<comment type="caution">
    <text evidence="2">The sequence shown here is derived from an EMBL/GenBank/DDBJ whole genome shotgun (WGS) entry which is preliminary data.</text>
</comment>
<evidence type="ECO:0000313" key="3">
    <source>
        <dbReference type="Proteomes" id="UP001589691"/>
    </source>
</evidence>
<reference evidence="2 3" key="1">
    <citation type="submission" date="2024-09" db="EMBL/GenBank/DDBJ databases">
        <authorList>
            <person name="Sun Q."/>
            <person name="Mori K."/>
        </authorList>
    </citation>
    <scope>NUCLEOTIDE SEQUENCE [LARGE SCALE GENOMIC DNA]</scope>
    <source>
        <strain evidence="2 3">TBRC 4576</strain>
    </source>
</reference>
<proteinExistence type="predicted"/>
<dbReference type="CDD" id="cd06223">
    <property type="entry name" value="PRTases_typeI"/>
    <property type="match status" value="1"/>
</dbReference>
<evidence type="ECO:0000259" key="1">
    <source>
        <dbReference type="Pfam" id="PF00156"/>
    </source>
</evidence>
<sequence length="131" mass="14609">MVAYLQRYKRQGDYRLRAVFSTIFGCAVERIHADLVLIIPVTARALQIRGYHQVAGWFQPELGPVQLALAEKKDPQPHPRHFRLTGDLSALVGKKVLLLDDQYDTGRTLRSAASLLLESGAKSVVGLTLTR</sequence>
<evidence type="ECO:0000313" key="2">
    <source>
        <dbReference type="EMBL" id="MFB9768337.1"/>
    </source>
</evidence>
<dbReference type="RefSeq" id="WP_225424403.1">
    <property type="nucleotide sequence ID" value="NZ_BJEA01000011.1"/>
</dbReference>
<gene>
    <name evidence="2" type="ORF">ACFFLI_00400</name>
</gene>
<feature type="domain" description="Phosphoribosyltransferase" evidence="1">
    <location>
        <begin position="75"/>
        <end position="124"/>
    </location>
</feature>